<dbReference type="EMBL" id="PIQA01000003">
    <property type="protein sequence ID" value="RUO66752.1"/>
    <property type="molecule type" value="Genomic_DNA"/>
</dbReference>
<protein>
    <submittedName>
        <fullName evidence="3">Pilus assembly protein PilF</fullName>
    </submittedName>
</protein>
<reference evidence="3 4" key="1">
    <citation type="journal article" date="2011" name="Front. Microbiol.">
        <title>Genomic signatures of strain selection and enhancement in Bacillus atrophaeus var. globigii, a historical biowarfare simulant.</title>
        <authorList>
            <person name="Gibbons H.S."/>
            <person name="Broomall S.M."/>
            <person name="McNew L.A."/>
            <person name="Daligault H."/>
            <person name="Chapman C."/>
            <person name="Bruce D."/>
            <person name="Karavis M."/>
            <person name="Krepps M."/>
            <person name="McGregor P.A."/>
            <person name="Hong C."/>
            <person name="Park K.H."/>
            <person name="Akmal A."/>
            <person name="Feldman A."/>
            <person name="Lin J.S."/>
            <person name="Chang W.E."/>
            <person name="Higgs B.W."/>
            <person name="Demirev P."/>
            <person name="Lindquist J."/>
            <person name="Liem A."/>
            <person name="Fochler E."/>
            <person name="Read T.D."/>
            <person name="Tapia R."/>
            <person name="Johnson S."/>
            <person name="Bishop-Lilly K.A."/>
            <person name="Detter C."/>
            <person name="Han C."/>
            <person name="Sozhamannan S."/>
            <person name="Rosenzweig C.N."/>
            <person name="Skowronski E.W."/>
        </authorList>
    </citation>
    <scope>NUCLEOTIDE SEQUENCE [LARGE SCALE GENOMIC DNA]</scope>
    <source>
        <strain evidence="3 4">TPS4-2</strain>
    </source>
</reference>
<proteinExistence type="predicted"/>
<accession>A0A432YTV2</accession>
<comment type="caution">
    <text evidence="3">The sequence shown here is derived from an EMBL/GenBank/DDBJ whole genome shotgun (WGS) entry which is preliminary data.</text>
</comment>
<feature type="signal peptide" evidence="2">
    <location>
        <begin position="1"/>
        <end position="19"/>
    </location>
</feature>
<feature type="chain" id="PRO_5019035748" evidence="2">
    <location>
        <begin position="20"/>
        <end position="151"/>
    </location>
</feature>
<keyword evidence="1" id="KW-0802">TPR repeat</keyword>
<gene>
    <name evidence="3" type="ORF">CWI73_05585</name>
</gene>
<evidence type="ECO:0000313" key="4">
    <source>
        <dbReference type="Proteomes" id="UP000288361"/>
    </source>
</evidence>
<feature type="repeat" description="TPR" evidence="1">
    <location>
        <begin position="27"/>
        <end position="60"/>
    </location>
</feature>
<evidence type="ECO:0000256" key="1">
    <source>
        <dbReference type="PROSITE-ProRule" id="PRU00339"/>
    </source>
</evidence>
<evidence type="ECO:0000256" key="2">
    <source>
        <dbReference type="SAM" id="SignalP"/>
    </source>
</evidence>
<name>A0A432YTV2_9GAMM</name>
<dbReference type="InterPro" id="IPR019734">
    <property type="entry name" value="TPR_rpt"/>
</dbReference>
<dbReference type="SUPFAM" id="SSF48452">
    <property type="entry name" value="TPR-like"/>
    <property type="match status" value="1"/>
</dbReference>
<dbReference type="Gene3D" id="1.25.40.10">
    <property type="entry name" value="Tetratricopeptide repeat domain"/>
    <property type="match status" value="1"/>
</dbReference>
<keyword evidence="2" id="KW-0732">Signal</keyword>
<sequence length="151" mass="16783">MRAALLLIALALMGCTASSNDPLPVNKDVRLQLGVAYLNKGRLELAKPHLQAAMKRNPRSLNALFALAQWHLAANETDSALSLYQQALSWQPMSGALYNNYAVALCMAGEWEKALGYFDKVTLDTQYLYHAKSQQNRTQCEKNKGHYASQP</sequence>
<dbReference type="Pfam" id="PF13432">
    <property type="entry name" value="TPR_16"/>
    <property type="match status" value="1"/>
</dbReference>
<organism evidence="3 4">
    <name type="scientific">Idiomarina piscisalsi</name>
    <dbReference type="NCBI Taxonomy" id="1096243"/>
    <lineage>
        <taxon>Bacteria</taxon>
        <taxon>Pseudomonadati</taxon>
        <taxon>Pseudomonadota</taxon>
        <taxon>Gammaproteobacteria</taxon>
        <taxon>Alteromonadales</taxon>
        <taxon>Idiomarinaceae</taxon>
        <taxon>Idiomarina</taxon>
    </lineage>
</organism>
<dbReference type="PROSITE" id="PS50005">
    <property type="entry name" value="TPR"/>
    <property type="match status" value="2"/>
</dbReference>
<dbReference type="InterPro" id="IPR011990">
    <property type="entry name" value="TPR-like_helical_dom_sf"/>
</dbReference>
<dbReference type="PROSITE" id="PS51257">
    <property type="entry name" value="PROKAR_LIPOPROTEIN"/>
    <property type="match status" value="1"/>
</dbReference>
<dbReference type="RefSeq" id="WP_126751903.1">
    <property type="nucleotide sequence ID" value="NZ_JBHUMT010000013.1"/>
</dbReference>
<dbReference type="AlphaFoldDB" id="A0A432YTV2"/>
<feature type="repeat" description="TPR" evidence="1">
    <location>
        <begin position="61"/>
        <end position="94"/>
    </location>
</feature>
<dbReference type="Proteomes" id="UP000288361">
    <property type="component" value="Unassembled WGS sequence"/>
</dbReference>
<evidence type="ECO:0000313" key="3">
    <source>
        <dbReference type="EMBL" id="RUO66752.1"/>
    </source>
</evidence>